<dbReference type="GeneID" id="72468446"/>
<keyword evidence="3" id="KW-1185">Reference proteome</keyword>
<dbReference type="PANTHER" id="PTHR32385:SF15">
    <property type="entry name" value="INOSITOL PHOSPHOCERAMIDE MANNOSYLTRANSFERASE 1"/>
    <property type="match status" value="1"/>
</dbReference>
<evidence type="ECO:0000313" key="3">
    <source>
        <dbReference type="Proteomes" id="UP000825483"/>
    </source>
</evidence>
<dbReference type="RefSeq" id="WP_223930290.1">
    <property type="nucleotide sequence ID" value="NZ_BPTU01000003.1"/>
</dbReference>
<reference evidence="2" key="1">
    <citation type="journal article" date="2022" name="Int. J. Syst. Evol. Microbiol.">
        <title>Prevotella lacticifex sp. nov., isolated from the rumen of cows.</title>
        <authorList>
            <person name="Shinkai T."/>
            <person name="Ikeyama N."/>
            <person name="Kumagai M."/>
            <person name="Ohmori H."/>
            <person name="Sakamoto M."/>
            <person name="Ohkuma M."/>
            <person name="Mitsumori M."/>
        </authorList>
    </citation>
    <scope>NUCLEOTIDE SEQUENCE</scope>
    <source>
        <strain evidence="2">R5076</strain>
    </source>
</reference>
<dbReference type="Proteomes" id="UP000825483">
    <property type="component" value="Unassembled WGS sequence"/>
</dbReference>
<dbReference type="GO" id="GO:0051999">
    <property type="term" value="P:mannosyl-inositol phosphorylceramide biosynthetic process"/>
    <property type="evidence" value="ECO:0007669"/>
    <property type="project" value="TreeGrafter"/>
</dbReference>
<name>A0A9R1C7Q0_9BACT</name>
<accession>A0A9R1C7Q0</accession>
<organism evidence="2 3">
    <name type="scientific">Prevotella lacticifex</name>
    <dbReference type="NCBI Taxonomy" id="2854755"/>
    <lineage>
        <taxon>Bacteria</taxon>
        <taxon>Pseudomonadati</taxon>
        <taxon>Bacteroidota</taxon>
        <taxon>Bacteroidia</taxon>
        <taxon>Bacteroidales</taxon>
        <taxon>Prevotellaceae</taxon>
        <taxon>Prevotella</taxon>
    </lineage>
</organism>
<dbReference type="GO" id="GO:0000030">
    <property type="term" value="F:mannosyltransferase activity"/>
    <property type="evidence" value="ECO:0007669"/>
    <property type="project" value="TreeGrafter"/>
</dbReference>
<keyword evidence="1" id="KW-0808">Transferase</keyword>
<protein>
    <submittedName>
        <fullName evidence="2">Mannosyltransferase</fullName>
    </submittedName>
</protein>
<evidence type="ECO:0000313" key="2">
    <source>
        <dbReference type="EMBL" id="GJG57541.1"/>
    </source>
</evidence>
<dbReference type="PANTHER" id="PTHR32385">
    <property type="entry name" value="MANNOSYL PHOSPHORYLINOSITOL CERAMIDE SYNTHASE"/>
    <property type="match status" value="1"/>
</dbReference>
<gene>
    <name evidence="2" type="ORF">PRLR5076_03920</name>
</gene>
<dbReference type="InterPro" id="IPR051706">
    <property type="entry name" value="Glycosyltransferase_domain"/>
</dbReference>
<comment type="caution">
    <text evidence="2">The sequence shown here is derived from an EMBL/GenBank/DDBJ whole genome shotgun (WGS) entry which is preliminary data.</text>
</comment>
<proteinExistence type="predicted"/>
<dbReference type="GO" id="GO:0016020">
    <property type="term" value="C:membrane"/>
    <property type="evidence" value="ECO:0007669"/>
    <property type="project" value="GOC"/>
</dbReference>
<dbReference type="AlphaFoldDB" id="A0A9R1C7Q0"/>
<dbReference type="SUPFAM" id="SSF53448">
    <property type="entry name" value="Nucleotide-diphospho-sugar transferases"/>
    <property type="match status" value="1"/>
</dbReference>
<evidence type="ECO:0000256" key="1">
    <source>
        <dbReference type="ARBA" id="ARBA00022679"/>
    </source>
</evidence>
<dbReference type="EMBL" id="BPUB01000001">
    <property type="protein sequence ID" value="GJG57541.1"/>
    <property type="molecule type" value="Genomic_DNA"/>
</dbReference>
<dbReference type="Gene3D" id="3.90.550.20">
    <property type="match status" value="1"/>
</dbReference>
<keyword evidence="2" id="KW-0328">Glycosyltransferase</keyword>
<dbReference type="InterPro" id="IPR029044">
    <property type="entry name" value="Nucleotide-diphossugar_trans"/>
</dbReference>
<dbReference type="Pfam" id="PF04488">
    <property type="entry name" value="Gly_transf_sug"/>
    <property type="match status" value="1"/>
</dbReference>
<sequence>MIPKIIHYCWFGNAPKDYMAKKCIESFGQIGGGKIVEWNETNCSFDETEYVKPAYEQRSWAHVSDYYRLKRLYEYGGIYMDTDIQVKKPFPDNFFKADLVLGYMYECAISTAVIMAAPKHPYIKGLLDMYETMAFDRRIPNNSIFNDFTLANYPNFRLNGKFREFIPNGFIYPRYYFEVPTFGKDGGYSVHHFMGSWHCHKDSFKNVIRKVFKWSRFYCPLLDWWYQNYFRNKLLRRSGYHKRYLEDLYRD</sequence>
<dbReference type="InterPro" id="IPR007577">
    <property type="entry name" value="GlycoTrfase_DXD_sugar-bd_CS"/>
</dbReference>